<feature type="non-terminal residue" evidence="1">
    <location>
        <position position="145"/>
    </location>
</feature>
<proteinExistence type="predicted"/>
<name>A0A0F9DY85_9ZZZZ</name>
<sequence length="145" mass="16207">MAESLKIKGGTTVDLLLTAGISIKGWTPATPENEDNLHEVVRENMSFRIKGTSQNNLASQLIIFKKELRKARQFHTTTWQTTPLYIEAQGSTESNTRYALLHRGRVSNLTTIHETVPKKAFTQSGTLELWREAGWRGAVPGTSQL</sequence>
<dbReference type="AlphaFoldDB" id="A0A0F9DY85"/>
<comment type="caution">
    <text evidence="1">The sequence shown here is derived from an EMBL/GenBank/DDBJ whole genome shotgun (WGS) entry which is preliminary data.</text>
</comment>
<reference evidence="1" key="1">
    <citation type="journal article" date="2015" name="Nature">
        <title>Complex archaea that bridge the gap between prokaryotes and eukaryotes.</title>
        <authorList>
            <person name="Spang A."/>
            <person name="Saw J.H."/>
            <person name="Jorgensen S.L."/>
            <person name="Zaremba-Niedzwiedzka K."/>
            <person name="Martijn J."/>
            <person name="Lind A.E."/>
            <person name="van Eijk R."/>
            <person name="Schleper C."/>
            <person name="Guy L."/>
            <person name="Ettema T.J."/>
        </authorList>
    </citation>
    <scope>NUCLEOTIDE SEQUENCE</scope>
</reference>
<organism evidence="1">
    <name type="scientific">marine sediment metagenome</name>
    <dbReference type="NCBI Taxonomy" id="412755"/>
    <lineage>
        <taxon>unclassified sequences</taxon>
        <taxon>metagenomes</taxon>
        <taxon>ecological metagenomes</taxon>
    </lineage>
</organism>
<evidence type="ECO:0000313" key="1">
    <source>
        <dbReference type="EMBL" id="KKL66699.1"/>
    </source>
</evidence>
<accession>A0A0F9DY85</accession>
<gene>
    <name evidence="1" type="ORF">LCGC14_2142380</name>
</gene>
<dbReference type="EMBL" id="LAZR01027120">
    <property type="protein sequence ID" value="KKL66699.1"/>
    <property type="molecule type" value="Genomic_DNA"/>
</dbReference>
<protein>
    <submittedName>
        <fullName evidence="1">Uncharacterized protein</fullName>
    </submittedName>
</protein>